<dbReference type="AlphaFoldDB" id="A0A0D1ZCN9"/>
<dbReference type="OrthoDB" id="2135488at2759"/>
<evidence type="ECO:0000313" key="3">
    <source>
        <dbReference type="Proteomes" id="UP000053599"/>
    </source>
</evidence>
<evidence type="ECO:0000259" key="1">
    <source>
        <dbReference type="Pfam" id="PF04909"/>
    </source>
</evidence>
<organism evidence="2 3">
    <name type="scientific">Exophiala sideris</name>
    <dbReference type="NCBI Taxonomy" id="1016849"/>
    <lineage>
        <taxon>Eukaryota</taxon>
        <taxon>Fungi</taxon>
        <taxon>Dikarya</taxon>
        <taxon>Ascomycota</taxon>
        <taxon>Pezizomycotina</taxon>
        <taxon>Eurotiomycetes</taxon>
        <taxon>Chaetothyriomycetidae</taxon>
        <taxon>Chaetothyriales</taxon>
        <taxon>Herpotrichiellaceae</taxon>
        <taxon>Exophiala</taxon>
    </lineage>
</organism>
<accession>A0A0D1ZCN9</accession>
<dbReference type="InterPro" id="IPR052358">
    <property type="entry name" value="Aro_Compnd_Degr_Hydrolases"/>
</dbReference>
<reference evidence="2 3" key="1">
    <citation type="submission" date="2015-01" db="EMBL/GenBank/DDBJ databases">
        <title>The Genome Sequence of Exophiala sideris CBS121828.</title>
        <authorList>
            <consortium name="The Broad Institute Genomics Platform"/>
            <person name="Cuomo C."/>
            <person name="de Hoog S."/>
            <person name="Gorbushina A."/>
            <person name="Stielow B."/>
            <person name="Teixiera M."/>
            <person name="Abouelleil A."/>
            <person name="Chapman S.B."/>
            <person name="Priest M."/>
            <person name="Young S.K."/>
            <person name="Wortman J."/>
            <person name="Nusbaum C."/>
            <person name="Birren B."/>
        </authorList>
    </citation>
    <scope>NUCLEOTIDE SEQUENCE [LARGE SCALE GENOMIC DNA]</scope>
    <source>
        <strain evidence="2 3">CBS 121828</strain>
    </source>
</reference>
<dbReference type="InterPro" id="IPR006680">
    <property type="entry name" value="Amidohydro-rel"/>
</dbReference>
<dbReference type="GO" id="GO:0016787">
    <property type="term" value="F:hydrolase activity"/>
    <property type="evidence" value="ECO:0007669"/>
    <property type="project" value="InterPro"/>
</dbReference>
<protein>
    <recommendedName>
        <fullName evidence="1">Amidohydrolase-related domain-containing protein</fullName>
    </recommendedName>
</protein>
<dbReference type="EMBL" id="KN846951">
    <property type="protein sequence ID" value="KIV84498.1"/>
    <property type="molecule type" value="Genomic_DNA"/>
</dbReference>
<evidence type="ECO:0000313" key="2">
    <source>
        <dbReference type="EMBL" id="KIV84498.1"/>
    </source>
</evidence>
<proteinExistence type="predicted"/>
<dbReference type="HOGENOM" id="CLU_064039_0_0_1"/>
<name>A0A0D1ZCN9_9EURO</name>
<dbReference type="InterPro" id="IPR032466">
    <property type="entry name" value="Metal_Hydrolase"/>
</dbReference>
<dbReference type="Proteomes" id="UP000053599">
    <property type="component" value="Unassembled WGS sequence"/>
</dbReference>
<sequence>MQTHQKLSRETIYTIMVVLRSAAYCRPLRTLPALPTQSVRTYAVSSTPRQAKLSRPLPQGTWDSHMHVVEPEKFPLHPSAKYKPHAHTLNDARTFYAQFGITNMVLVQPSIYANDNSCMLAALRDLTPKHGRAVVGLDPHKIDPDTVRKWHEIGVRGARVNLVSVGREVSESELRSELQAYARVLKPLDWVLQVYIPMHLAVPLEKIVPDLGVKVCIDHFGWPSLPEPYDPSRAIDPYGLAGFESLVTLLQKNTWVKLSAPYRLSKDAEMRDLDPIGRELIKEGKDRVVYATDWPHTRYDDIDSVPFIERCFEWCGADTGLIEKLFRDNAEELWDAPTSR</sequence>
<dbReference type="PANTHER" id="PTHR35563:SF2">
    <property type="entry name" value="BARREL METAL-DEPENDENT HYDROLASE, PUTATIVE (AFU_ORTHOLOGUE AFUA_1G16240)-RELATED"/>
    <property type="match status" value="1"/>
</dbReference>
<feature type="domain" description="Amidohydrolase-related" evidence="1">
    <location>
        <begin position="62"/>
        <end position="335"/>
    </location>
</feature>
<dbReference type="Gene3D" id="3.20.20.140">
    <property type="entry name" value="Metal-dependent hydrolases"/>
    <property type="match status" value="1"/>
</dbReference>
<dbReference type="PANTHER" id="PTHR35563">
    <property type="entry name" value="BARREL METAL-DEPENDENT HYDROLASE, PUTATIVE (AFU_ORTHOLOGUE AFUA_1G16240)-RELATED"/>
    <property type="match status" value="1"/>
</dbReference>
<dbReference type="Pfam" id="PF04909">
    <property type="entry name" value="Amidohydro_2"/>
    <property type="match status" value="1"/>
</dbReference>
<dbReference type="SUPFAM" id="SSF51556">
    <property type="entry name" value="Metallo-dependent hydrolases"/>
    <property type="match status" value="1"/>
</dbReference>
<gene>
    <name evidence="2" type="ORF">PV11_00273</name>
</gene>